<keyword evidence="4" id="KW-1185">Reference proteome</keyword>
<dbReference type="RefSeq" id="WP_158059827.1">
    <property type="nucleotide sequence ID" value="NZ_CP044427.1"/>
</dbReference>
<evidence type="ECO:0000313" key="3">
    <source>
        <dbReference type="EMBL" id="QFG67429.1"/>
    </source>
</evidence>
<dbReference type="OrthoDB" id="4220102at2"/>
<name>A0A5J6V160_9MICO</name>
<gene>
    <name evidence="3" type="ORF">FY030_00660</name>
</gene>
<organism evidence="3 4">
    <name type="scientific">Ornithinimicrobium pratense</name>
    <dbReference type="NCBI Taxonomy" id="2593973"/>
    <lineage>
        <taxon>Bacteria</taxon>
        <taxon>Bacillati</taxon>
        <taxon>Actinomycetota</taxon>
        <taxon>Actinomycetes</taxon>
        <taxon>Micrococcales</taxon>
        <taxon>Ornithinimicrobiaceae</taxon>
        <taxon>Ornithinimicrobium</taxon>
    </lineage>
</organism>
<dbReference type="KEGG" id="serw:FY030_00660"/>
<reference evidence="3 4" key="1">
    <citation type="submission" date="2019-09" db="EMBL/GenBank/DDBJ databases">
        <title>Serinicoccus pratensis sp. nov., isolated from meadow soil.</title>
        <authorList>
            <person name="Zhang W."/>
        </authorList>
    </citation>
    <scope>NUCLEOTIDE SEQUENCE [LARGE SCALE GENOMIC DNA]</scope>
    <source>
        <strain evidence="3 4">W204</strain>
    </source>
</reference>
<dbReference type="Pfam" id="PF07811">
    <property type="entry name" value="TadE"/>
    <property type="match status" value="1"/>
</dbReference>
<dbReference type="Proteomes" id="UP000326546">
    <property type="component" value="Chromosome"/>
</dbReference>
<dbReference type="AlphaFoldDB" id="A0A5J6V160"/>
<evidence type="ECO:0000259" key="2">
    <source>
        <dbReference type="Pfam" id="PF07811"/>
    </source>
</evidence>
<keyword evidence="1" id="KW-0472">Membrane</keyword>
<evidence type="ECO:0000256" key="1">
    <source>
        <dbReference type="SAM" id="Phobius"/>
    </source>
</evidence>
<feature type="domain" description="TadE-like" evidence="2">
    <location>
        <begin position="34"/>
        <end position="75"/>
    </location>
</feature>
<protein>
    <submittedName>
        <fullName evidence="3">Pilus assembly protein</fullName>
    </submittedName>
</protein>
<dbReference type="InterPro" id="IPR012495">
    <property type="entry name" value="TadE-like_dom"/>
</dbReference>
<evidence type="ECO:0000313" key="4">
    <source>
        <dbReference type="Proteomes" id="UP000326546"/>
    </source>
</evidence>
<keyword evidence="1" id="KW-0812">Transmembrane</keyword>
<keyword evidence="1" id="KW-1133">Transmembrane helix</keyword>
<feature type="transmembrane region" description="Helical" evidence="1">
    <location>
        <begin position="37"/>
        <end position="62"/>
    </location>
</feature>
<accession>A0A5J6V160</accession>
<dbReference type="EMBL" id="CP044427">
    <property type="protein sequence ID" value="QFG67429.1"/>
    <property type="molecule type" value="Genomic_DNA"/>
</dbReference>
<proteinExistence type="predicted"/>
<sequence>MGISAPAAPADVAGPVAGRRRVALPWRRHARERGSAALELAIVAPTLLALIFFSLQAAFFFYGRAAATQAAREGVSQLRLAEDQETYALLRDPALERTERFAASVGGAGLVDPSAESSYLEQGDGSARVSVTVTGRVITLVPGLDLTASAEASGTVERFLEPAGS</sequence>